<dbReference type="PROSITE" id="PS50104">
    <property type="entry name" value="TIR"/>
    <property type="match status" value="1"/>
</dbReference>
<dbReference type="PANTHER" id="PTHR11017:SF267">
    <property type="entry name" value="TMV RESISTANCE PROTEIN N-LIKE"/>
    <property type="match status" value="1"/>
</dbReference>
<dbReference type="Pfam" id="PF23282">
    <property type="entry name" value="WHD_ROQ1"/>
    <property type="match status" value="1"/>
</dbReference>
<name>A0ABM1LQQ2_PRUMU</name>
<feature type="compositionally biased region" description="Acidic residues" evidence="3">
    <location>
        <begin position="1095"/>
        <end position="1105"/>
    </location>
</feature>
<evidence type="ECO:0000256" key="1">
    <source>
        <dbReference type="ARBA" id="ARBA00022614"/>
    </source>
</evidence>
<dbReference type="PRINTS" id="PR00364">
    <property type="entry name" value="DISEASERSIST"/>
</dbReference>
<keyword evidence="1" id="KW-0433">Leucine-rich repeat</keyword>
<dbReference type="RefSeq" id="XP_016649729.1">
    <property type="nucleotide sequence ID" value="XM_016794243.1"/>
</dbReference>
<dbReference type="GeneID" id="103331577"/>
<proteinExistence type="predicted"/>
<dbReference type="InterPro" id="IPR058192">
    <property type="entry name" value="WHD_ROQ1-like"/>
</dbReference>
<dbReference type="Gene3D" id="1.10.8.430">
    <property type="entry name" value="Helical domain of apoptotic protease-activating factors"/>
    <property type="match status" value="1"/>
</dbReference>
<reference evidence="6" key="2">
    <citation type="submission" date="2025-08" db="UniProtKB">
        <authorList>
            <consortium name="RefSeq"/>
        </authorList>
    </citation>
    <scope>IDENTIFICATION</scope>
</reference>
<dbReference type="InterPro" id="IPR027417">
    <property type="entry name" value="P-loop_NTPase"/>
</dbReference>
<evidence type="ECO:0000259" key="4">
    <source>
        <dbReference type="PROSITE" id="PS50104"/>
    </source>
</evidence>
<dbReference type="Gene3D" id="3.80.10.10">
    <property type="entry name" value="Ribonuclease Inhibitor"/>
    <property type="match status" value="2"/>
</dbReference>
<dbReference type="Pfam" id="PF00931">
    <property type="entry name" value="NB-ARC"/>
    <property type="match status" value="1"/>
</dbReference>
<dbReference type="Proteomes" id="UP000694861">
    <property type="component" value="Linkage group LG5"/>
</dbReference>
<dbReference type="PROSITE" id="PS51450">
    <property type="entry name" value="LRR"/>
    <property type="match status" value="1"/>
</dbReference>
<evidence type="ECO:0000256" key="3">
    <source>
        <dbReference type="SAM" id="MobiDB-lite"/>
    </source>
</evidence>
<dbReference type="SUPFAM" id="SSF52540">
    <property type="entry name" value="P-loop containing nucleoside triphosphate hydrolases"/>
    <property type="match status" value="1"/>
</dbReference>
<gene>
    <name evidence="6" type="primary">LOC103331577</name>
</gene>
<dbReference type="SUPFAM" id="SSF52200">
    <property type="entry name" value="Toll/Interleukin receptor TIR domain"/>
    <property type="match status" value="1"/>
</dbReference>
<dbReference type="InterPro" id="IPR001611">
    <property type="entry name" value="Leu-rich_rpt"/>
</dbReference>
<dbReference type="InterPro" id="IPR035897">
    <property type="entry name" value="Toll_tir_struct_dom_sf"/>
</dbReference>
<protein>
    <submittedName>
        <fullName evidence="6">TMV resistance protein N-like</fullName>
    </submittedName>
</protein>
<sequence length="1146" mass="130668">MALVRSAQQTSSSNTSPYCRYHVFLSFRGEDTRKNFTDHLYTALVNAGFRTFRDDDELERGEDIKRELQKAIKHARTSVIVFSKEYASSRWCLDELVMILERKRISADHVVLPVFYDVDPSDVRKQTGSLGKAFARHQKTQPSNKVKEWREALAEVADLAGMVLQNQADGHESRFINKIVQVIGEKLRRRPLSVPHIMIGMHSRVNELNLWLQDGSYDVGILVIYGMSGIGKTTIAKSVYNTNFSTFDESSFLENIREISQLPNGLVQIQIQLLSDILYGRKVKIHSVSKGMTEIEDAISSKKVFLVLDDVDHISQLDVVLGMKDQFYPGSKIIITTRRAGLLKAHQVSKVYAVETLTREESLELFSWHAFGQDHPVEDYIEFSEKLADHCGGLPLALQVLGSSLLGESIGVWKSALEKLKVIPNGEIINKLRVSYDSLQDDHDQKLFLHIACFFIGKDKDYIAKILDGCDFYTIVGIQNLIDRCLVTIVDGWDLVQMHDLIRGMGREIVRLESNEPWKRSRVWHHKDSFKILTEKNGTETIEGLVLDMHMCPTINSNEKVLETNAFSRMRELKLLHLSHVQLNGSYAEFCTGLRWLCWTKFPLDSIPVDFPLESVIILEMQYSGLRQVFKGTKYLPSLKILDLSHSHSLTEIIDFSYSPNLEKLVLVDCTSLIYVDGSIGNLERLIYLNMKDCKKIRMLPKNICMLKSLETFIISGCSNLNELSIETLRNMDSLKVLEMDRIPISELWLERRSSILGSLPCSLVELSLWGCNLSDDAFPIDFSNLSSLQRLNLGNNPISSLPNCIKGLARLNELSFSSCKSLKSLLELPKLRSLDITECISLEKMTHQSFQFKSISLGSNYNLVEWQYKYKLQPIGRVDVEMINLLGLCNLESMAPIRMNKPSYISKKYDWSPVQGLYQNGIFSTFFGGNEVPGQFSHKSRGSSISFTVPLLDNHRIKGLIVCAVYASSGSDFHYDHITGFHRYRVHMNMITRVSNKSKGLKWYYMPSFYGILGEGEDMIWLSLWKFKDEHLEGGDQVVVSVRMKYFQVKELGIQFVQVEQESHNMMRTTMIHNSTSSPVDPWENQTYEFLFNDEDTRDNEEEQKDDRSIAAPTGSNNCSSCLHGLKVLITAACKLMLSLSRRQK</sequence>
<dbReference type="InterPro" id="IPR000157">
    <property type="entry name" value="TIR_dom"/>
</dbReference>
<dbReference type="InterPro" id="IPR042197">
    <property type="entry name" value="Apaf_helical"/>
</dbReference>
<dbReference type="InterPro" id="IPR002182">
    <property type="entry name" value="NB-ARC"/>
</dbReference>
<reference evidence="5" key="1">
    <citation type="journal article" date="2012" name="Nat. Commun.">
        <title>The genome of Prunus mume.</title>
        <authorList>
            <person name="Zhang Q."/>
            <person name="Chen W."/>
            <person name="Sun L."/>
            <person name="Zhao F."/>
            <person name="Huang B."/>
            <person name="Yang W."/>
            <person name="Tao Y."/>
            <person name="Wang J."/>
            <person name="Yuan Z."/>
            <person name="Fan G."/>
            <person name="Xing Z."/>
            <person name="Han C."/>
            <person name="Pan H."/>
            <person name="Zhong X."/>
            <person name="Shi W."/>
            <person name="Liang X."/>
            <person name="Du D."/>
            <person name="Sun F."/>
            <person name="Xu Z."/>
            <person name="Hao R."/>
            <person name="Lv T."/>
            <person name="Lv Y."/>
            <person name="Zheng Z."/>
            <person name="Sun M."/>
            <person name="Luo L."/>
            <person name="Cai M."/>
            <person name="Gao Y."/>
            <person name="Wang J."/>
            <person name="Yin Y."/>
            <person name="Xu X."/>
            <person name="Cheng T."/>
            <person name="Wang J."/>
        </authorList>
    </citation>
    <scope>NUCLEOTIDE SEQUENCE [LARGE SCALE GENOMIC DNA]</scope>
</reference>
<dbReference type="InterPro" id="IPR044974">
    <property type="entry name" value="Disease_R_plants"/>
</dbReference>
<feature type="domain" description="TIR" evidence="4">
    <location>
        <begin position="19"/>
        <end position="187"/>
    </location>
</feature>
<evidence type="ECO:0000313" key="5">
    <source>
        <dbReference type="Proteomes" id="UP000694861"/>
    </source>
</evidence>
<dbReference type="InterPro" id="IPR032675">
    <property type="entry name" value="LRR_dom_sf"/>
</dbReference>
<dbReference type="SUPFAM" id="SSF52058">
    <property type="entry name" value="L domain-like"/>
    <property type="match status" value="1"/>
</dbReference>
<organism evidence="5 6">
    <name type="scientific">Prunus mume</name>
    <name type="common">Japanese apricot</name>
    <name type="synonym">Armeniaca mume</name>
    <dbReference type="NCBI Taxonomy" id="102107"/>
    <lineage>
        <taxon>Eukaryota</taxon>
        <taxon>Viridiplantae</taxon>
        <taxon>Streptophyta</taxon>
        <taxon>Embryophyta</taxon>
        <taxon>Tracheophyta</taxon>
        <taxon>Spermatophyta</taxon>
        <taxon>Magnoliopsida</taxon>
        <taxon>eudicotyledons</taxon>
        <taxon>Gunneridae</taxon>
        <taxon>Pentapetalae</taxon>
        <taxon>rosids</taxon>
        <taxon>fabids</taxon>
        <taxon>Rosales</taxon>
        <taxon>Rosaceae</taxon>
        <taxon>Amygdaloideae</taxon>
        <taxon>Amygdaleae</taxon>
        <taxon>Prunus</taxon>
    </lineage>
</organism>
<evidence type="ECO:0000313" key="6">
    <source>
        <dbReference type="RefSeq" id="XP_016649729.1"/>
    </source>
</evidence>
<dbReference type="Gene3D" id="3.40.50.300">
    <property type="entry name" value="P-loop containing nucleotide triphosphate hydrolases"/>
    <property type="match status" value="1"/>
</dbReference>
<keyword evidence="5" id="KW-1185">Reference proteome</keyword>
<dbReference type="Pfam" id="PF01582">
    <property type="entry name" value="TIR"/>
    <property type="match status" value="1"/>
</dbReference>
<evidence type="ECO:0000256" key="2">
    <source>
        <dbReference type="ARBA" id="ARBA00022737"/>
    </source>
</evidence>
<keyword evidence="2" id="KW-0677">Repeat</keyword>
<dbReference type="PANTHER" id="PTHR11017">
    <property type="entry name" value="LEUCINE-RICH REPEAT-CONTAINING PROTEIN"/>
    <property type="match status" value="1"/>
</dbReference>
<accession>A0ABM1LQQ2</accession>
<dbReference type="SMART" id="SM00255">
    <property type="entry name" value="TIR"/>
    <property type="match status" value="1"/>
</dbReference>
<feature type="region of interest" description="Disordered" evidence="3">
    <location>
        <begin position="1095"/>
        <end position="1115"/>
    </location>
</feature>
<dbReference type="Gene3D" id="3.40.50.10140">
    <property type="entry name" value="Toll/interleukin-1 receptor homology (TIR) domain"/>
    <property type="match status" value="1"/>
</dbReference>